<accession>A0ABW4PQ47</accession>
<dbReference type="EMBL" id="JBHUFU010000015">
    <property type="protein sequence ID" value="MFD1832418.1"/>
    <property type="molecule type" value="Genomic_DNA"/>
</dbReference>
<protein>
    <submittedName>
        <fullName evidence="2">Uncharacterized protein</fullName>
    </submittedName>
</protein>
<proteinExistence type="predicted"/>
<sequence>MALRPLPIRDESRKDPATVYDPRRGGWYPPKDNRPQPKKR</sequence>
<evidence type="ECO:0000313" key="2">
    <source>
        <dbReference type="EMBL" id="MFD1832418.1"/>
    </source>
</evidence>
<evidence type="ECO:0000256" key="1">
    <source>
        <dbReference type="SAM" id="MobiDB-lite"/>
    </source>
</evidence>
<feature type="compositionally biased region" description="Basic and acidic residues" evidence="1">
    <location>
        <begin position="31"/>
        <end position="40"/>
    </location>
</feature>
<keyword evidence="3" id="KW-1185">Reference proteome</keyword>
<gene>
    <name evidence="2" type="ORF">ACFSJS_22620</name>
</gene>
<dbReference type="RefSeq" id="WP_380903303.1">
    <property type="nucleotide sequence ID" value="NZ_JBHUFU010000015.1"/>
</dbReference>
<reference evidence="3" key="1">
    <citation type="journal article" date="2019" name="Int. J. Syst. Evol. Microbiol.">
        <title>The Global Catalogue of Microorganisms (GCM) 10K type strain sequencing project: providing services to taxonomists for standard genome sequencing and annotation.</title>
        <authorList>
            <consortium name="The Broad Institute Genomics Platform"/>
            <consortium name="The Broad Institute Genome Sequencing Center for Infectious Disease"/>
            <person name="Wu L."/>
            <person name="Ma J."/>
        </authorList>
    </citation>
    <scope>NUCLEOTIDE SEQUENCE [LARGE SCALE GENOMIC DNA]</scope>
    <source>
        <strain evidence="3">CGMCC 4.7455</strain>
    </source>
</reference>
<feature type="compositionally biased region" description="Basic and acidic residues" evidence="1">
    <location>
        <begin position="7"/>
        <end position="24"/>
    </location>
</feature>
<feature type="region of interest" description="Disordered" evidence="1">
    <location>
        <begin position="1"/>
        <end position="40"/>
    </location>
</feature>
<evidence type="ECO:0000313" key="3">
    <source>
        <dbReference type="Proteomes" id="UP001597365"/>
    </source>
</evidence>
<organism evidence="2 3">
    <name type="scientific">Streptomyces desertarenae</name>
    <dbReference type="NCBI Taxonomy" id="2666184"/>
    <lineage>
        <taxon>Bacteria</taxon>
        <taxon>Bacillati</taxon>
        <taxon>Actinomycetota</taxon>
        <taxon>Actinomycetes</taxon>
        <taxon>Kitasatosporales</taxon>
        <taxon>Streptomycetaceae</taxon>
        <taxon>Streptomyces</taxon>
    </lineage>
</organism>
<name>A0ABW4PQ47_9ACTN</name>
<comment type="caution">
    <text evidence="2">The sequence shown here is derived from an EMBL/GenBank/DDBJ whole genome shotgun (WGS) entry which is preliminary data.</text>
</comment>
<dbReference type="Proteomes" id="UP001597365">
    <property type="component" value="Unassembled WGS sequence"/>
</dbReference>